<comment type="caution">
    <text evidence="1">The sequence shown here is derived from an EMBL/GenBank/DDBJ whole genome shotgun (WGS) entry which is preliminary data.</text>
</comment>
<dbReference type="EMBL" id="PEZJ01000020">
    <property type="protein sequence ID" value="PIS13937.1"/>
    <property type="molecule type" value="Genomic_DNA"/>
</dbReference>
<evidence type="ECO:0000313" key="2">
    <source>
        <dbReference type="Proteomes" id="UP000230033"/>
    </source>
</evidence>
<evidence type="ECO:0000313" key="1">
    <source>
        <dbReference type="EMBL" id="PIS13937.1"/>
    </source>
</evidence>
<dbReference type="Proteomes" id="UP000230033">
    <property type="component" value="Unassembled WGS sequence"/>
</dbReference>
<proteinExistence type="predicted"/>
<name>A0A2H0WMQ5_9BACT</name>
<sequence>MISTTVLILALIAGCFNMSRVKNNLITKDKIEIASNEPSVLSPSVSRTPKSYEWRKTGISPVPCLNWVFEYPNGWHIAAYETTNEANYPVIVGLNPEPIALNLISIETRYAIILRGYSQFVNPEEELNRMLLETKNSMENIREESFSAGKNIVYRLQGKSKSNTPKTSVFVYYILVSEKMNAGKTEKSVIKAEVPKWILDSDLGKEYLVVLDHLVKSFKYEESRGGAGYCNE</sequence>
<reference evidence="2" key="1">
    <citation type="submission" date="2017-09" db="EMBL/GenBank/DDBJ databases">
        <title>Depth-based differentiation of microbial function through sediment-hosted aquifers and enrichment of novel symbionts in the deep terrestrial subsurface.</title>
        <authorList>
            <person name="Probst A.J."/>
            <person name="Ladd B."/>
            <person name="Jarett J.K."/>
            <person name="Geller-Mcgrath D.E."/>
            <person name="Sieber C.M.K."/>
            <person name="Emerson J.B."/>
            <person name="Anantharaman K."/>
            <person name="Thomas B.C."/>
            <person name="Malmstrom R."/>
            <person name="Stieglmeier M."/>
            <person name="Klingl A."/>
            <person name="Woyke T."/>
            <person name="Ryan C.M."/>
            <person name="Banfield J.F."/>
        </authorList>
    </citation>
    <scope>NUCLEOTIDE SEQUENCE [LARGE SCALE GENOMIC DNA]</scope>
</reference>
<protein>
    <submittedName>
        <fullName evidence="1">Uncharacterized protein</fullName>
    </submittedName>
</protein>
<gene>
    <name evidence="1" type="ORF">COT65_01710</name>
</gene>
<dbReference type="AlphaFoldDB" id="A0A2H0WMQ5"/>
<accession>A0A2H0WMQ5</accession>
<organism evidence="1 2">
    <name type="scientific">Candidatus Shapirobacteria bacterium CG09_land_8_20_14_0_10_47_13</name>
    <dbReference type="NCBI Taxonomy" id="1974481"/>
    <lineage>
        <taxon>Bacteria</taxon>
        <taxon>Candidatus Shapironibacteriota</taxon>
    </lineage>
</organism>